<dbReference type="EMBL" id="MKIR01000001">
    <property type="protein sequence ID" value="OFI50571.1"/>
    <property type="molecule type" value="Genomic_DNA"/>
</dbReference>
<evidence type="ECO:0000313" key="8">
    <source>
        <dbReference type="Proteomes" id="UP000178622"/>
    </source>
</evidence>
<name>A0A1E8GQP9_9LACT</name>
<dbReference type="GO" id="GO:0005886">
    <property type="term" value="C:plasma membrane"/>
    <property type="evidence" value="ECO:0007669"/>
    <property type="project" value="TreeGrafter"/>
</dbReference>
<feature type="transmembrane region" description="Helical" evidence="6">
    <location>
        <begin position="159"/>
        <end position="177"/>
    </location>
</feature>
<sequence>MKNSDRVSANSFYSHIYMIMGFGLLISSLVSFIMINYFGNTMMNILQNNYWVLPVTWVIELITVYVLGRFTSNNSSTALPGFIFYSALNGFTLSFSLIYYDPNSITIAFIIAAIMFFGLAIYGTLTKRSLTGAGKAARAGLLGVIIASIIYIFTGGSTFDLIISLASVIIFSILIAYDNQRIKNVYDRSYGDVTRGEEINLALSVYLDFINIFTNILRITSKNSNNNSH</sequence>
<evidence type="ECO:0000256" key="4">
    <source>
        <dbReference type="ARBA" id="ARBA00022989"/>
    </source>
</evidence>
<feature type="transmembrane region" description="Helical" evidence="6">
    <location>
        <begin position="136"/>
        <end position="153"/>
    </location>
</feature>
<organism evidence="7 8">
    <name type="scientific">Floricoccus tropicus</name>
    <dbReference type="NCBI Taxonomy" id="1859473"/>
    <lineage>
        <taxon>Bacteria</taxon>
        <taxon>Bacillati</taxon>
        <taxon>Bacillota</taxon>
        <taxon>Bacilli</taxon>
        <taxon>Lactobacillales</taxon>
        <taxon>Streptococcaceae</taxon>
        <taxon>Floricoccus</taxon>
    </lineage>
</organism>
<dbReference type="CDD" id="cd10432">
    <property type="entry name" value="BI-1-like_bacterial"/>
    <property type="match status" value="1"/>
</dbReference>
<comment type="subcellular location">
    <subcellularLocation>
        <location evidence="1">Membrane</location>
        <topology evidence="1">Multi-pass membrane protein</topology>
    </subcellularLocation>
</comment>
<evidence type="ECO:0000256" key="5">
    <source>
        <dbReference type="ARBA" id="ARBA00023136"/>
    </source>
</evidence>
<evidence type="ECO:0000313" key="7">
    <source>
        <dbReference type="EMBL" id="OFI50571.1"/>
    </source>
</evidence>
<feature type="transmembrane region" description="Helical" evidence="6">
    <location>
        <begin position="79"/>
        <end position="99"/>
    </location>
</feature>
<protein>
    <recommendedName>
        <fullName evidence="9">BAX inhibitor (BI)-1/YccA family protein</fullName>
    </recommendedName>
</protein>
<keyword evidence="4 6" id="KW-1133">Transmembrane helix</keyword>
<comment type="caution">
    <text evidence="7">The sequence shown here is derived from an EMBL/GenBank/DDBJ whole genome shotgun (WGS) entry which is preliminary data.</text>
</comment>
<proteinExistence type="inferred from homology"/>
<feature type="transmembrane region" description="Helical" evidence="6">
    <location>
        <begin position="105"/>
        <end position="124"/>
    </location>
</feature>
<keyword evidence="3 6" id="KW-0812">Transmembrane</keyword>
<reference evidence="8" key="1">
    <citation type="submission" date="2016-09" db="EMBL/GenBank/DDBJ databases">
        <title>Draft genome sequence of a novel species of the family Streptococcaceae isolated from flowers.</title>
        <authorList>
            <person name="Chuah L.-O."/>
            <person name="Yap K.-P."/>
            <person name="Thong K.L."/>
            <person name="Liong M.T."/>
            <person name="Ahmad R."/>
            <person name="Rusul G."/>
        </authorList>
    </citation>
    <scope>NUCLEOTIDE SEQUENCE [LARGE SCALE GENOMIC DNA]</scope>
    <source>
        <strain evidence="8">DF1</strain>
    </source>
</reference>
<dbReference type="Proteomes" id="UP000178622">
    <property type="component" value="Unassembled WGS sequence"/>
</dbReference>
<evidence type="ECO:0000256" key="3">
    <source>
        <dbReference type="ARBA" id="ARBA00022692"/>
    </source>
</evidence>
<evidence type="ECO:0008006" key="9">
    <source>
        <dbReference type="Google" id="ProtNLM"/>
    </source>
</evidence>
<dbReference type="Pfam" id="PF01027">
    <property type="entry name" value="Bax1-I"/>
    <property type="match status" value="1"/>
</dbReference>
<dbReference type="STRING" id="1859473.BG261_01475"/>
<comment type="similarity">
    <text evidence="2 6">Belongs to the BI1 family.</text>
</comment>
<keyword evidence="5 6" id="KW-0472">Membrane</keyword>
<dbReference type="RefSeq" id="WP_070791409.1">
    <property type="nucleotide sequence ID" value="NZ_MKIR01000001.1"/>
</dbReference>
<evidence type="ECO:0000256" key="1">
    <source>
        <dbReference type="ARBA" id="ARBA00004141"/>
    </source>
</evidence>
<dbReference type="OrthoDB" id="9793828at2"/>
<dbReference type="PANTHER" id="PTHR23291">
    <property type="entry name" value="BAX INHIBITOR-RELATED"/>
    <property type="match status" value="1"/>
</dbReference>
<keyword evidence="8" id="KW-1185">Reference proteome</keyword>
<feature type="transmembrane region" description="Helical" evidence="6">
    <location>
        <begin position="12"/>
        <end position="38"/>
    </location>
</feature>
<evidence type="ECO:0000256" key="2">
    <source>
        <dbReference type="ARBA" id="ARBA00010350"/>
    </source>
</evidence>
<feature type="transmembrane region" description="Helical" evidence="6">
    <location>
        <begin position="50"/>
        <end position="67"/>
    </location>
</feature>
<dbReference type="PANTHER" id="PTHR23291:SF50">
    <property type="entry name" value="PROTEIN LIFEGUARD 4"/>
    <property type="match status" value="1"/>
</dbReference>
<dbReference type="InterPro" id="IPR006214">
    <property type="entry name" value="Bax_inhibitor_1-related"/>
</dbReference>
<evidence type="ECO:0000256" key="6">
    <source>
        <dbReference type="RuleBase" id="RU004379"/>
    </source>
</evidence>
<gene>
    <name evidence="7" type="ORF">BG261_01475</name>
</gene>
<dbReference type="AlphaFoldDB" id="A0A1E8GQP9"/>
<accession>A0A1E8GQP9</accession>